<dbReference type="EMBL" id="CAAALY010244208">
    <property type="protein sequence ID" value="VEL32462.1"/>
    <property type="molecule type" value="Genomic_DNA"/>
</dbReference>
<evidence type="ECO:0000313" key="2">
    <source>
        <dbReference type="Proteomes" id="UP000784294"/>
    </source>
</evidence>
<evidence type="ECO:0000313" key="1">
    <source>
        <dbReference type="EMBL" id="VEL32462.1"/>
    </source>
</evidence>
<sequence>MPKLVDAKTQHDTIPTKAEITSLAIQTDTKLPTLEVYTQVGTELKHSWSQAEYGVETRSVALQPIKNTKDVDVECNIMLKAETLISIKDELICSTFTPTEMSTTTSQTMYPTHVDSVCESIKPQISSQNVDIQTLSTQLIGKKLQVDLKPECEVTQTQTDAMPKLVDAKSQLDTTPKKADTTSLAIQTDLKPHTLEVQTQVGKQMTHFGSQAEYAVETKSVALQSIKATKEVDATCCLILETEPVLIADNIVTQSFPPAEIIEAS</sequence>
<proteinExistence type="predicted"/>
<gene>
    <name evidence="1" type="ORF">PXEA_LOCUS25902</name>
</gene>
<comment type="caution">
    <text evidence="1">The sequence shown here is derived from an EMBL/GenBank/DDBJ whole genome shotgun (WGS) entry which is preliminary data.</text>
</comment>
<dbReference type="Proteomes" id="UP000784294">
    <property type="component" value="Unassembled WGS sequence"/>
</dbReference>
<organism evidence="1 2">
    <name type="scientific">Protopolystoma xenopodis</name>
    <dbReference type="NCBI Taxonomy" id="117903"/>
    <lineage>
        <taxon>Eukaryota</taxon>
        <taxon>Metazoa</taxon>
        <taxon>Spiralia</taxon>
        <taxon>Lophotrochozoa</taxon>
        <taxon>Platyhelminthes</taxon>
        <taxon>Monogenea</taxon>
        <taxon>Polyopisthocotylea</taxon>
        <taxon>Polystomatidea</taxon>
        <taxon>Polystomatidae</taxon>
        <taxon>Protopolystoma</taxon>
    </lineage>
</organism>
<reference evidence="1" key="1">
    <citation type="submission" date="2018-11" db="EMBL/GenBank/DDBJ databases">
        <authorList>
            <consortium name="Pathogen Informatics"/>
        </authorList>
    </citation>
    <scope>NUCLEOTIDE SEQUENCE</scope>
</reference>
<keyword evidence="2" id="KW-1185">Reference proteome</keyword>
<accession>A0A3S5FFK9</accession>
<name>A0A3S5FFK9_9PLAT</name>
<protein>
    <submittedName>
        <fullName evidence="1">Uncharacterized protein</fullName>
    </submittedName>
</protein>
<dbReference type="AlphaFoldDB" id="A0A3S5FFK9"/>